<organism evidence="8 9">
    <name type="scientific">Ascaris lumbricoides</name>
    <name type="common">Giant roundworm</name>
    <dbReference type="NCBI Taxonomy" id="6252"/>
    <lineage>
        <taxon>Eukaryota</taxon>
        <taxon>Metazoa</taxon>
        <taxon>Ecdysozoa</taxon>
        <taxon>Nematoda</taxon>
        <taxon>Chromadorea</taxon>
        <taxon>Rhabditida</taxon>
        <taxon>Spirurina</taxon>
        <taxon>Ascaridomorpha</taxon>
        <taxon>Ascaridoidea</taxon>
        <taxon>Ascarididae</taxon>
        <taxon>Ascaris</taxon>
    </lineage>
</organism>
<evidence type="ECO:0000313" key="8">
    <source>
        <dbReference type="Proteomes" id="UP000036681"/>
    </source>
</evidence>
<dbReference type="SUPFAM" id="SSF57850">
    <property type="entry name" value="RING/U-box"/>
    <property type="match status" value="1"/>
</dbReference>
<feature type="domain" description="RING-type" evidence="7">
    <location>
        <begin position="19"/>
        <end position="62"/>
    </location>
</feature>
<feature type="compositionally biased region" description="Low complexity" evidence="5">
    <location>
        <begin position="423"/>
        <end position="434"/>
    </location>
</feature>
<feature type="compositionally biased region" description="Low complexity" evidence="5">
    <location>
        <begin position="97"/>
        <end position="123"/>
    </location>
</feature>
<evidence type="ECO:0000256" key="5">
    <source>
        <dbReference type="SAM" id="MobiDB-lite"/>
    </source>
</evidence>
<dbReference type="Gene3D" id="3.30.40.10">
    <property type="entry name" value="Zinc/RING finger domain, C3HC4 (zinc finger)"/>
    <property type="match status" value="1"/>
</dbReference>
<evidence type="ECO:0000256" key="2">
    <source>
        <dbReference type="ARBA" id="ARBA00022771"/>
    </source>
</evidence>
<keyword evidence="6" id="KW-1133">Transmembrane helix</keyword>
<reference evidence="9" key="1">
    <citation type="submission" date="2016-05" db="UniProtKB">
        <authorList>
            <consortium name="WormBaseParasite"/>
        </authorList>
    </citation>
    <scope>IDENTIFICATION</scope>
</reference>
<keyword evidence="2 4" id="KW-0863">Zinc-finger</keyword>
<feature type="region of interest" description="Disordered" evidence="5">
    <location>
        <begin position="363"/>
        <end position="456"/>
    </location>
</feature>
<feature type="compositionally biased region" description="Polar residues" evidence="5">
    <location>
        <begin position="372"/>
        <end position="385"/>
    </location>
</feature>
<proteinExistence type="predicted"/>
<keyword evidence="6" id="KW-0472">Membrane</keyword>
<keyword evidence="3" id="KW-0862">Zinc</keyword>
<feature type="compositionally biased region" description="Low complexity" evidence="5">
    <location>
        <begin position="168"/>
        <end position="195"/>
    </location>
</feature>
<dbReference type="SMART" id="SM00184">
    <property type="entry name" value="RING"/>
    <property type="match status" value="1"/>
</dbReference>
<dbReference type="PROSITE" id="PS50089">
    <property type="entry name" value="ZF_RING_2"/>
    <property type="match status" value="1"/>
</dbReference>
<evidence type="ECO:0000256" key="4">
    <source>
        <dbReference type="PROSITE-ProRule" id="PRU00175"/>
    </source>
</evidence>
<dbReference type="InterPro" id="IPR001841">
    <property type="entry name" value="Znf_RING"/>
</dbReference>
<evidence type="ECO:0000256" key="1">
    <source>
        <dbReference type="ARBA" id="ARBA00022723"/>
    </source>
</evidence>
<protein>
    <submittedName>
        <fullName evidence="9">RING-type domain-containing protein</fullName>
    </submittedName>
</protein>
<dbReference type="InterPro" id="IPR013083">
    <property type="entry name" value="Znf_RING/FYVE/PHD"/>
</dbReference>
<keyword evidence="8" id="KW-1185">Reference proteome</keyword>
<name>A0A0M3IC80_ASCLU</name>
<evidence type="ECO:0000256" key="3">
    <source>
        <dbReference type="ARBA" id="ARBA00022833"/>
    </source>
</evidence>
<dbReference type="WBParaSite" id="ALUE_0001546301-mRNA-1">
    <property type="protein sequence ID" value="ALUE_0001546301-mRNA-1"/>
    <property type="gene ID" value="ALUE_0001546301"/>
</dbReference>
<keyword evidence="1" id="KW-0479">Metal-binding</keyword>
<dbReference type="Proteomes" id="UP000036681">
    <property type="component" value="Unplaced"/>
</dbReference>
<sequence length="480" mass="53377">MASNLSGGMVDLLSLIPKCGSCLEDFDTFLHSPQILPCCHTFCLMCISKEKQRKKRRCTLCKEKYSRFLVNTAYLGMYSFSPILKIFVRRRMCGSGAPSSPSTGVTSAASSSSGSNPGSHQSTLRTNKEPFKRLLCYFFNSNCYIVLGMYSFSPILKVFVRRRMCGSGAPSSPSTGVTSAASSSSGSNPGSHQSTLRTNKEPFKSISAVMQFIEVYRLVSIVFIRLSKEIQQMTEFFSEGANGSNQTTYSMLKMDNTIGGIKFANLMRRLDGLRKLSEKGSLDFGASLESALSCIENTEYFRRCDIESGFCSPMTNSVDAEGIIRGNNVGEQMLTMAKPHEISDDARDNSNCRASPCYVPNMPRRNRFRGGPNTTLFMNENSTDSEGTRLENEILPIMMRRSRIDQQSNEKPRDHNENKHLRSSSSRALRLTSRGQRFGTRSEYLPQNGSKIGNDDHKYENLVKAMGDEVTTIASLHSNI</sequence>
<feature type="compositionally biased region" description="Basic and acidic residues" evidence="5">
    <location>
        <begin position="402"/>
        <end position="420"/>
    </location>
</feature>
<evidence type="ECO:0000313" key="9">
    <source>
        <dbReference type="WBParaSite" id="ALUE_0001546301-mRNA-1"/>
    </source>
</evidence>
<keyword evidence="6" id="KW-0812">Transmembrane</keyword>
<feature type="transmembrane region" description="Helical" evidence="6">
    <location>
        <begin position="134"/>
        <end position="152"/>
    </location>
</feature>
<dbReference type="InterPro" id="IPR017907">
    <property type="entry name" value="Znf_RING_CS"/>
</dbReference>
<evidence type="ECO:0000256" key="6">
    <source>
        <dbReference type="SAM" id="Phobius"/>
    </source>
</evidence>
<dbReference type="AlphaFoldDB" id="A0A0M3IC80"/>
<evidence type="ECO:0000259" key="7">
    <source>
        <dbReference type="PROSITE" id="PS50089"/>
    </source>
</evidence>
<dbReference type="PROSITE" id="PS00518">
    <property type="entry name" value="ZF_RING_1"/>
    <property type="match status" value="1"/>
</dbReference>
<accession>A0A0M3IC80</accession>
<dbReference type="GO" id="GO:0008270">
    <property type="term" value="F:zinc ion binding"/>
    <property type="evidence" value="ECO:0007669"/>
    <property type="project" value="UniProtKB-KW"/>
</dbReference>
<feature type="region of interest" description="Disordered" evidence="5">
    <location>
        <begin position="168"/>
        <end position="198"/>
    </location>
</feature>
<feature type="region of interest" description="Disordered" evidence="5">
    <location>
        <begin position="97"/>
        <end position="125"/>
    </location>
</feature>